<feature type="domain" description="GST N-terminal" evidence="2">
    <location>
        <begin position="447"/>
        <end position="527"/>
    </location>
</feature>
<dbReference type="PROSITE" id="PS50404">
    <property type="entry name" value="GST_NTER"/>
    <property type="match status" value="2"/>
</dbReference>
<dbReference type="PANTHER" id="PTHR45288:SF2">
    <property type="entry name" value="THIOREDOXIN FAMILY PROTEIN"/>
    <property type="match status" value="1"/>
</dbReference>
<dbReference type="PROSITE" id="PS51354">
    <property type="entry name" value="GLUTAREDOXIN_2"/>
    <property type="match status" value="2"/>
</dbReference>
<reference evidence="4" key="1">
    <citation type="journal article" date="2023" name="Commun. Biol.">
        <title>Genome analysis of Parmales, the sister group of diatoms, reveals the evolutionary specialization of diatoms from phago-mixotrophs to photoautotrophs.</title>
        <authorList>
            <person name="Ban H."/>
            <person name="Sato S."/>
            <person name="Yoshikawa S."/>
            <person name="Yamada K."/>
            <person name="Nakamura Y."/>
            <person name="Ichinomiya M."/>
            <person name="Sato N."/>
            <person name="Blanc-Mathieu R."/>
            <person name="Endo H."/>
            <person name="Kuwata A."/>
            <person name="Ogata H."/>
        </authorList>
    </citation>
    <scope>NUCLEOTIDE SEQUENCE [LARGE SCALE GENOMIC DNA]</scope>
    <source>
        <strain evidence="4">NIES 3699</strain>
    </source>
</reference>
<name>A0A9W7EN04_9STRA</name>
<dbReference type="EMBL" id="BRXX01000029">
    <property type="protein sequence ID" value="GMH83735.1"/>
    <property type="molecule type" value="Genomic_DNA"/>
</dbReference>
<evidence type="ECO:0000259" key="2">
    <source>
        <dbReference type="PROSITE" id="PS50404"/>
    </source>
</evidence>
<dbReference type="InterPro" id="IPR004045">
    <property type="entry name" value="Glutathione_S-Trfase_N"/>
</dbReference>
<evidence type="ECO:0000313" key="3">
    <source>
        <dbReference type="EMBL" id="GMH83735.1"/>
    </source>
</evidence>
<evidence type="ECO:0000313" key="4">
    <source>
        <dbReference type="Proteomes" id="UP001165160"/>
    </source>
</evidence>
<dbReference type="PANTHER" id="PTHR45288">
    <property type="entry name" value="THIOREDOXIN FAMILY PROTEIN"/>
    <property type="match status" value="1"/>
</dbReference>
<proteinExistence type="predicted"/>
<organism evidence="3 4">
    <name type="scientific">Triparma verrucosa</name>
    <dbReference type="NCBI Taxonomy" id="1606542"/>
    <lineage>
        <taxon>Eukaryota</taxon>
        <taxon>Sar</taxon>
        <taxon>Stramenopiles</taxon>
        <taxon>Ochrophyta</taxon>
        <taxon>Bolidophyceae</taxon>
        <taxon>Parmales</taxon>
        <taxon>Triparmaceae</taxon>
        <taxon>Triparma</taxon>
    </lineage>
</organism>
<comment type="caution">
    <text evidence="3">The sequence shown here is derived from an EMBL/GenBank/DDBJ whole genome shotgun (WGS) entry which is preliminary data.</text>
</comment>
<dbReference type="SUPFAM" id="SSF51735">
    <property type="entry name" value="NAD(P)-binding Rossmann-fold domains"/>
    <property type="match status" value="1"/>
</dbReference>
<feature type="domain" description="GST N-terminal" evidence="2">
    <location>
        <begin position="320"/>
        <end position="406"/>
    </location>
</feature>
<dbReference type="Proteomes" id="UP001165160">
    <property type="component" value="Unassembled WGS sequence"/>
</dbReference>
<dbReference type="InterPro" id="IPR036291">
    <property type="entry name" value="NAD(P)-bd_dom_sf"/>
</dbReference>
<accession>A0A9W7EN04</accession>
<keyword evidence="4" id="KW-1185">Reference proteome</keyword>
<feature type="chain" id="PRO_5040876578" description="GST N-terminal domain-containing protein" evidence="1">
    <location>
        <begin position="20"/>
        <end position="527"/>
    </location>
</feature>
<dbReference type="Gene3D" id="3.40.30.10">
    <property type="entry name" value="Glutaredoxin"/>
    <property type="match status" value="2"/>
</dbReference>
<dbReference type="Gene3D" id="3.40.50.720">
    <property type="entry name" value="NAD(P)-binding Rossmann-like Domain"/>
    <property type="match status" value="1"/>
</dbReference>
<dbReference type="GO" id="GO:0009507">
    <property type="term" value="C:chloroplast"/>
    <property type="evidence" value="ECO:0007669"/>
    <property type="project" value="TreeGrafter"/>
</dbReference>
<sequence>MKAYLILISAVLATSSVSSYRLLVLGGSGYVGRQVCKEAIAKGWDVTSLSRRGENPMPGTTLDKVKWTKGDAADKGMLEELAGEADGVVHSIGLLLDSESGLANLNFLTSGSRSVPGEKATYDSEMTTTALNMLKALKATKKEGVKRPFVFVSAAEAGWEDNEAGTRLEDLMREKEFFLPRYLDAKRNVEKELTSSAGEAGIRPIIARPSFMYDPTKFDILPLLPVWFAGNKLNIGNGAFSIPLRVEAAGSGIVNLLAQDSVEGVVGSSSILAAAPLAALRRPDGLDTLTSGLSSISRLPFGTNVAPQVVAAATERPSASQLRLYEFEGCPFCRRVREVATHLDLEYTVVPCGQKSRHRDYVKKASSALGKTSPTFPYFEDDAEGVKMFESEDIISHLLTKYGNGAGLPEPVDYFLPSTFVTGWIPALLRFGKGSSAVDSVVEEPSQPLVLYNYDGNQFCRLVREALVELDLTYICKSVGKGSPRREELRKRAGATTAPYLIDPNSGVEMGESADIVEYLFRTYSSK</sequence>
<dbReference type="Pfam" id="PF13460">
    <property type="entry name" value="NAD_binding_10"/>
    <property type="match status" value="1"/>
</dbReference>
<dbReference type="SUPFAM" id="SSF52833">
    <property type="entry name" value="Thioredoxin-like"/>
    <property type="match status" value="2"/>
</dbReference>
<evidence type="ECO:0000256" key="1">
    <source>
        <dbReference type="SAM" id="SignalP"/>
    </source>
</evidence>
<dbReference type="AlphaFoldDB" id="A0A9W7EN04"/>
<keyword evidence="1" id="KW-0732">Signal</keyword>
<dbReference type="InterPro" id="IPR036249">
    <property type="entry name" value="Thioredoxin-like_sf"/>
</dbReference>
<feature type="signal peptide" evidence="1">
    <location>
        <begin position="1"/>
        <end position="19"/>
    </location>
</feature>
<dbReference type="InterPro" id="IPR016040">
    <property type="entry name" value="NAD(P)-bd_dom"/>
</dbReference>
<dbReference type="Pfam" id="PF13417">
    <property type="entry name" value="GST_N_3"/>
    <property type="match status" value="2"/>
</dbReference>
<gene>
    <name evidence="3" type="ORF">TrVE_jg3399</name>
</gene>
<protein>
    <recommendedName>
        <fullName evidence="2">GST N-terminal domain-containing protein</fullName>
    </recommendedName>
</protein>